<name>A0A1R4JKU3_9ACTN</name>
<sequence length="138" mass="15179">MAIGNEAQFTRDFMRAAADDRAGNGPTPGLVGMELLRLGLERGDTAERAVDVNTQLIVRHGQYSSGGVGKAACHGGYDNSFFITDPHEMWVLETSGRHWAARRVTEASASISNEPTIRTEWTRASEGWWNTCGRLGRR</sequence>
<protein>
    <recommendedName>
        <fullName evidence="1">Dipeptidase</fullName>
        <ecNumber evidence="1">3.4.-.-</ecNumber>
    </recommendedName>
</protein>
<dbReference type="EMBL" id="FUKQ01000032">
    <property type="protein sequence ID" value="SJN32670.1"/>
    <property type="molecule type" value="Genomic_DNA"/>
</dbReference>
<dbReference type="EC" id="3.4.-.-" evidence="1"/>
<keyword evidence="1" id="KW-0645">Protease</keyword>
<reference evidence="2 3" key="1">
    <citation type="submission" date="2017-02" db="EMBL/GenBank/DDBJ databases">
        <authorList>
            <person name="Peterson S.W."/>
        </authorList>
    </citation>
    <scope>NUCLEOTIDE SEQUENCE [LARGE SCALE GENOMIC DNA]</scope>
    <source>
        <strain evidence="2 3">LSP_Lj1</strain>
    </source>
</reference>
<comment type="similarity">
    <text evidence="1">Belongs to the peptidase C69 family.</text>
</comment>
<dbReference type="Proteomes" id="UP000188342">
    <property type="component" value="Unassembled WGS sequence"/>
</dbReference>
<dbReference type="GO" id="GO:0016805">
    <property type="term" value="F:dipeptidase activity"/>
    <property type="evidence" value="ECO:0007669"/>
    <property type="project" value="UniProtKB-KW"/>
</dbReference>
<gene>
    <name evidence="2" type="ORF">FM114_08205</name>
</gene>
<comment type="catalytic activity">
    <reaction evidence="1">
        <text>an L-aminoacyl-L-amino acid + H2O = 2 an L-alpha-amino acid</text>
        <dbReference type="Rhea" id="RHEA:48940"/>
        <dbReference type="ChEBI" id="CHEBI:15377"/>
        <dbReference type="ChEBI" id="CHEBI:59869"/>
        <dbReference type="ChEBI" id="CHEBI:77460"/>
    </reaction>
</comment>
<evidence type="ECO:0000313" key="2">
    <source>
        <dbReference type="EMBL" id="SJN32670.1"/>
    </source>
</evidence>
<dbReference type="AlphaFoldDB" id="A0A1R4JKU3"/>
<keyword evidence="3" id="KW-1185">Reference proteome</keyword>
<dbReference type="PANTHER" id="PTHR12994:SF17">
    <property type="entry name" value="LD30995P"/>
    <property type="match status" value="1"/>
</dbReference>
<organism evidence="2 3">
    <name type="scientific">Luteococcus japonicus LSP_Lj1</name>
    <dbReference type="NCBI Taxonomy" id="1255658"/>
    <lineage>
        <taxon>Bacteria</taxon>
        <taxon>Bacillati</taxon>
        <taxon>Actinomycetota</taxon>
        <taxon>Actinomycetes</taxon>
        <taxon>Propionibacteriales</taxon>
        <taxon>Propionibacteriaceae</taxon>
        <taxon>Luteococcus</taxon>
    </lineage>
</organism>
<accession>A0A1R4JKU3</accession>
<keyword evidence="1" id="KW-0378">Hydrolase</keyword>
<keyword evidence="1" id="KW-0224">Dipeptidase</keyword>
<dbReference type="InterPro" id="IPR005322">
    <property type="entry name" value="Peptidase_C69"/>
</dbReference>
<dbReference type="GO" id="GO:0070004">
    <property type="term" value="F:cysteine-type exopeptidase activity"/>
    <property type="evidence" value="ECO:0007669"/>
    <property type="project" value="InterPro"/>
</dbReference>
<dbReference type="STRING" id="1255658.FM114_08205"/>
<proteinExistence type="inferred from homology"/>
<dbReference type="PANTHER" id="PTHR12994">
    <property type="entry name" value="SECERNIN"/>
    <property type="match status" value="1"/>
</dbReference>
<evidence type="ECO:0000256" key="1">
    <source>
        <dbReference type="RuleBase" id="RU364089"/>
    </source>
</evidence>
<evidence type="ECO:0000313" key="3">
    <source>
        <dbReference type="Proteomes" id="UP000188342"/>
    </source>
</evidence>
<dbReference type="GO" id="GO:0006508">
    <property type="term" value="P:proteolysis"/>
    <property type="evidence" value="ECO:0007669"/>
    <property type="project" value="UniProtKB-KW"/>
</dbReference>
<dbReference type="Pfam" id="PF03577">
    <property type="entry name" value="Peptidase_C69"/>
    <property type="match status" value="1"/>
</dbReference>